<dbReference type="PROSITE" id="PS00075">
    <property type="entry name" value="DHFR_1"/>
    <property type="match status" value="1"/>
</dbReference>
<dbReference type="InterPro" id="IPR017925">
    <property type="entry name" value="DHFR_CS"/>
</dbReference>
<evidence type="ECO:0000256" key="6">
    <source>
        <dbReference type="ARBA" id="ARBA00023002"/>
    </source>
</evidence>
<evidence type="ECO:0000313" key="10">
    <source>
        <dbReference type="Proteomes" id="UP001600888"/>
    </source>
</evidence>
<dbReference type="InterPro" id="IPR001796">
    <property type="entry name" value="DHFR_dom"/>
</dbReference>
<evidence type="ECO:0000256" key="2">
    <source>
        <dbReference type="ARBA" id="ARBA00012856"/>
    </source>
</evidence>
<dbReference type="SUPFAM" id="SSF53597">
    <property type="entry name" value="Dihydrofolate reductase-like"/>
    <property type="match status" value="1"/>
</dbReference>
<comment type="similarity">
    <text evidence="7">Belongs to the dihydrofolate reductase family.</text>
</comment>
<proteinExistence type="inferred from homology"/>
<keyword evidence="10" id="KW-1185">Reference proteome</keyword>
<dbReference type="InterPro" id="IPR024072">
    <property type="entry name" value="DHFR-like_dom_sf"/>
</dbReference>
<dbReference type="PROSITE" id="PS51330">
    <property type="entry name" value="DHFR_2"/>
    <property type="match status" value="1"/>
</dbReference>
<evidence type="ECO:0000256" key="1">
    <source>
        <dbReference type="ARBA" id="ARBA00004903"/>
    </source>
</evidence>
<keyword evidence="5" id="KW-0521">NADP</keyword>
<dbReference type="PANTHER" id="PTHR48069:SF3">
    <property type="entry name" value="DIHYDROFOLATE REDUCTASE"/>
    <property type="match status" value="1"/>
</dbReference>
<keyword evidence="6" id="KW-0560">Oxidoreductase</keyword>
<dbReference type="InterPro" id="IPR012259">
    <property type="entry name" value="DHFR"/>
</dbReference>
<evidence type="ECO:0000259" key="8">
    <source>
        <dbReference type="PROSITE" id="PS51330"/>
    </source>
</evidence>
<dbReference type="EC" id="1.5.1.3" evidence="2"/>
<evidence type="ECO:0000313" key="9">
    <source>
        <dbReference type="EMBL" id="KAL2282744.1"/>
    </source>
</evidence>
<name>A0ABR4EJX4_9PEZI</name>
<dbReference type="EMBL" id="JBAWTH010000047">
    <property type="protein sequence ID" value="KAL2282744.1"/>
    <property type="molecule type" value="Genomic_DNA"/>
</dbReference>
<gene>
    <name evidence="9" type="ORF">FJTKL_10366</name>
</gene>
<comment type="pathway">
    <text evidence="1">Cofactor biosynthesis; tetrahydrofolate biosynthesis; 5,6,7,8-tetrahydrofolate from 7,8-dihydrofolate: step 1/1.</text>
</comment>
<evidence type="ECO:0000256" key="3">
    <source>
        <dbReference type="ARBA" id="ARBA00018886"/>
    </source>
</evidence>
<dbReference type="Gene3D" id="3.40.430.10">
    <property type="entry name" value="Dihydrofolate Reductase, subunit A"/>
    <property type="match status" value="1"/>
</dbReference>
<dbReference type="Pfam" id="PF00186">
    <property type="entry name" value="DHFR_1"/>
    <property type="match status" value="1"/>
</dbReference>
<comment type="caution">
    <text evidence="9">The sequence shown here is derived from an EMBL/GenBank/DDBJ whole genome shotgun (WGS) entry which is preliminary data.</text>
</comment>
<dbReference type="CDD" id="cd00209">
    <property type="entry name" value="DHFR"/>
    <property type="match status" value="1"/>
</dbReference>
<evidence type="ECO:0000256" key="7">
    <source>
        <dbReference type="RuleBase" id="RU004474"/>
    </source>
</evidence>
<sequence>MSVPPSESAMLPLELTLVLAATRDMGIGLRGTLPWTGLKKEMAYFARVTKRLPPSVESPVMNAVIMGRKTWESIPPKFRPLKGRLNVVISGSFGSSPEDPASVETEPVKASSLEQAIAYLQRNPQGALGKVFVIGGGQIYAAALELKEAKRVLLTKVMSDFECDTFFSLKLGDEGESSSGWVKRSKEELDRWTGEVVPEGVQVENDTSYEFQMWERTS</sequence>
<evidence type="ECO:0000256" key="5">
    <source>
        <dbReference type="ARBA" id="ARBA00022857"/>
    </source>
</evidence>
<accession>A0ABR4EJX4</accession>
<protein>
    <recommendedName>
        <fullName evidence="3">Dihydrofolate reductase</fullName>
        <ecNumber evidence="2">1.5.1.3</ecNumber>
    </recommendedName>
</protein>
<dbReference type="Proteomes" id="UP001600888">
    <property type="component" value="Unassembled WGS sequence"/>
</dbReference>
<dbReference type="PANTHER" id="PTHR48069">
    <property type="entry name" value="DIHYDROFOLATE REDUCTASE"/>
    <property type="match status" value="1"/>
</dbReference>
<feature type="domain" description="DHFR" evidence="8">
    <location>
        <begin position="14"/>
        <end position="216"/>
    </location>
</feature>
<organism evidence="9 10">
    <name type="scientific">Diaporthe vaccinii</name>
    <dbReference type="NCBI Taxonomy" id="105482"/>
    <lineage>
        <taxon>Eukaryota</taxon>
        <taxon>Fungi</taxon>
        <taxon>Dikarya</taxon>
        <taxon>Ascomycota</taxon>
        <taxon>Pezizomycotina</taxon>
        <taxon>Sordariomycetes</taxon>
        <taxon>Sordariomycetidae</taxon>
        <taxon>Diaporthales</taxon>
        <taxon>Diaporthaceae</taxon>
        <taxon>Diaporthe</taxon>
        <taxon>Diaporthe eres species complex</taxon>
    </lineage>
</organism>
<reference evidence="9 10" key="1">
    <citation type="submission" date="2024-03" db="EMBL/GenBank/DDBJ databases">
        <title>A high-quality draft genome sequence of Diaporthe vaccinii, a causative agent of upright dieback and viscid rot disease in cranberry plants.</title>
        <authorList>
            <person name="Sarrasin M."/>
            <person name="Lang B.F."/>
            <person name="Burger G."/>
        </authorList>
    </citation>
    <scope>NUCLEOTIDE SEQUENCE [LARGE SCALE GENOMIC DNA]</scope>
    <source>
        <strain evidence="9 10">IS7</strain>
    </source>
</reference>
<dbReference type="PRINTS" id="PR00070">
    <property type="entry name" value="DHFR"/>
</dbReference>
<evidence type="ECO:0000256" key="4">
    <source>
        <dbReference type="ARBA" id="ARBA00022563"/>
    </source>
</evidence>
<keyword evidence="4" id="KW-0554">One-carbon metabolism</keyword>